<protein>
    <recommendedName>
        <fullName evidence="2">Putative zinc-finger domain-containing protein</fullName>
    </recommendedName>
</protein>
<dbReference type="Gene3D" id="1.10.10.1320">
    <property type="entry name" value="Anti-sigma factor, zinc-finger domain"/>
    <property type="match status" value="1"/>
</dbReference>
<dbReference type="AlphaFoldDB" id="A0A0S8FW28"/>
<evidence type="ECO:0000259" key="2">
    <source>
        <dbReference type="Pfam" id="PF13490"/>
    </source>
</evidence>
<keyword evidence="1" id="KW-1133">Transmembrane helix</keyword>
<comment type="caution">
    <text evidence="3">The sequence shown here is derived from an EMBL/GenBank/DDBJ whole genome shotgun (WGS) entry which is preliminary data.</text>
</comment>
<evidence type="ECO:0000313" key="3">
    <source>
        <dbReference type="EMBL" id="KPK64840.1"/>
    </source>
</evidence>
<sequence length="181" mass="20902">MKICEEFTRYMVDCLEKQLSAEDRARLMTHIEKCADCRKEYRRLENLYGIMDKDDVTLPPQEYFETIKAVVSKQGLRPKRLPLKVILKVLIPTFTAAAILMVVLRPPSKTIEYSIPVANLIQDEEIAEIAIEGIIDEEIAREILAIEDYLLVDNDDVIEELTADEKKEFVNSLHDKYRIGT</sequence>
<keyword evidence="1" id="KW-0472">Membrane</keyword>
<reference evidence="3 4" key="1">
    <citation type="journal article" date="2015" name="Microbiome">
        <title>Genomic resolution of linkages in carbon, nitrogen, and sulfur cycling among widespread estuary sediment bacteria.</title>
        <authorList>
            <person name="Baker B.J."/>
            <person name="Lazar C.S."/>
            <person name="Teske A.P."/>
            <person name="Dick G.J."/>
        </authorList>
    </citation>
    <scope>NUCLEOTIDE SEQUENCE [LARGE SCALE GENOMIC DNA]</scope>
    <source>
        <strain evidence="3">SM23_42</strain>
    </source>
</reference>
<evidence type="ECO:0000256" key="1">
    <source>
        <dbReference type="SAM" id="Phobius"/>
    </source>
</evidence>
<feature type="domain" description="Putative zinc-finger" evidence="2">
    <location>
        <begin position="4"/>
        <end position="38"/>
    </location>
</feature>
<dbReference type="Proteomes" id="UP000051373">
    <property type="component" value="Unassembled WGS sequence"/>
</dbReference>
<feature type="transmembrane region" description="Helical" evidence="1">
    <location>
        <begin position="85"/>
        <end position="104"/>
    </location>
</feature>
<name>A0A0S8FW28_UNCW3</name>
<proteinExistence type="predicted"/>
<dbReference type="InterPro" id="IPR041916">
    <property type="entry name" value="Anti_sigma_zinc_sf"/>
</dbReference>
<dbReference type="InterPro" id="IPR027383">
    <property type="entry name" value="Znf_put"/>
</dbReference>
<dbReference type="STRING" id="1703779.AMJ83_01315"/>
<organism evidence="3 4">
    <name type="scientific">candidate division WOR_3 bacterium SM23_42</name>
    <dbReference type="NCBI Taxonomy" id="1703779"/>
    <lineage>
        <taxon>Bacteria</taxon>
        <taxon>Bacteria division WOR-3</taxon>
    </lineage>
</organism>
<evidence type="ECO:0000313" key="4">
    <source>
        <dbReference type="Proteomes" id="UP000051373"/>
    </source>
</evidence>
<dbReference type="EMBL" id="LJUJ01000001">
    <property type="protein sequence ID" value="KPK64840.1"/>
    <property type="molecule type" value="Genomic_DNA"/>
</dbReference>
<keyword evidence="1" id="KW-0812">Transmembrane</keyword>
<dbReference type="Pfam" id="PF13490">
    <property type="entry name" value="zf-HC2"/>
    <property type="match status" value="1"/>
</dbReference>
<gene>
    <name evidence="3" type="ORF">AMJ83_01315</name>
</gene>
<accession>A0A0S8FW28</accession>